<evidence type="ECO:0000256" key="3">
    <source>
        <dbReference type="SAM" id="SignalP"/>
    </source>
</evidence>
<dbReference type="Pfam" id="PF04536">
    <property type="entry name" value="TPM_phosphatase"/>
    <property type="match status" value="1"/>
</dbReference>
<protein>
    <submittedName>
        <fullName evidence="5">TPM domain-containing protein</fullName>
    </submittedName>
</protein>
<feature type="compositionally biased region" description="Gly residues" evidence="1">
    <location>
        <begin position="377"/>
        <end position="393"/>
    </location>
</feature>
<keyword evidence="2" id="KW-1133">Transmembrane helix</keyword>
<feature type="signal peptide" evidence="3">
    <location>
        <begin position="1"/>
        <end position="20"/>
    </location>
</feature>
<comment type="caution">
    <text evidence="5">The sequence shown here is derived from an EMBL/GenBank/DDBJ whole genome shotgun (WGS) entry which is preliminary data.</text>
</comment>
<dbReference type="Gene3D" id="3.10.310.50">
    <property type="match status" value="1"/>
</dbReference>
<feature type="compositionally biased region" description="Low complexity" evidence="1">
    <location>
        <begin position="210"/>
        <end position="219"/>
    </location>
</feature>
<evidence type="ECO:0000313" key="5">
    <source>
        <dbReference type="EMBL" id="MCY1073309.1"/>
    </source>
</evidence>
<dbReference type="EMBL" id="JAPNKA010000001">
    <property type="protein sequence ID" value="MCY1073309.1"/>
    <property type="molecule type" value="Genomic_DNA"/>
</dbReference>
<sequence length="393" mass="41861">MRALLCWTLLFCALSLPAQGETVRAIPRPRPGSWSVDTTGTLSSPTLAQVDQWGSEVDGKGLGQLAVVVVVTTGGRNPRTFATELFNLWGIGHAGRDDGALLLIALRDRKAEIVLGDGVDSRADTARSDALMSGQIVPAFKRGDPGGAVLAGARGLRDLLERSPLNASVSRAASPLSASSTPSPAASSTSANVPSSGTAPVQEPPPFRRPPSSYESPPVRGGSNDMSVWFYGGGAGALVAGFAGLRRWLRRRPRICERCAQPRQLLDEDRDDAHLDGGQQREERLGSVDYDVWWCLSCHDARVERYGAWLTSYSKCPQCEYKTKSETSTTLEPATYDHGGRVLVEVSCKHCSYRNSFTRSTPKLTRPSSSSSSRGGSSFGGGRSSGGGSSGSW</sequence>
<evidence type="ECO:0000256" key="1">
    <source>
        <dbReference type="SAM" id="MobiDB-lite"/>
    </source>
</evidence>
<keyword evidence="6" id="KW-1185">Reference proteome</keyword>
<keyword evidence="2" id="KW-0812">Transmembrane</keyword>
<name>A0ABT3ZW75_9BACT</name>
<evidence type="ECO:0000313" key="6">
    <source>
        <dbReference type="Proteomes" id="UP001207654"/>
    </source>
</evidence>
<reference evidence="5 6" key="1">
    <citation type="submission" date="2022-11" db="EMBL/GenBank/DDBJ databases">
        <title>Minimal conservation of predation-associated metabolite biosynthetic gene clusters underscores biosynthetic potential of Myxococcota including descriptions for ten novel species: Archangium lansinium sp. nov., Myxococcus landrumus sp. nov., Nannocystis bai.</title>
        <authorList>
            <person name="Ahearne A."/>
            <person name="Stevens C."/>
            <person name="Phillips K."/>
        </authorList>
    </citation>
    <scope>NUCLEOTIDE SEQUENCE [LARGE SCALE GENOMIC DNA]</scope>
    <source>
        <strain evidence="5 6">MIWBW</strain>
    </source>
</reference>
<dbReference type="InterPro" id="IPR007621">
    <property type="entry name" value="TPM_dom"/>
</dbReference>
<dbReference type="PANTHER" id="PTHR30373">
    <property type="entry name" value="UPF0603 PROTEIN YGCG"/>
    <property type="match status" value="1"/>
</dbReference>
<feature type="domain" description="TPM" evidence="4">
    <location>
        <begin position="36"/>
        <end position="157"/>
    </location>
</feature>
<dbReference type="PANTHER" id="PTHR30373:SF2">
    <property type="entry name" value="UPF0603 PROTEIN YGCG"/>
    <property type="match status" value="1"/>
</dbReference>
<accession>A0ABT3ZW75</accession>
<evidence type="ECO:0000259" key="4">
    <source>
        <dbReference type="Pfam" id="PF04536"/>
    </source>
</evidence>
<dbReference type="RefSeq" id="WP_267532322.1">
    <property type="nucleotide sequence ID" value="NZ_JAPNKA010000001.1"/>
</dbReference>
<dbReference type="Proteomes" id="UP001207654">
    <property type="component" value="Unassembled WGS sequence"/>
</dbReference>
<keyword evidence="3" id="KW-0732">Signal</keyword>
<gene>
    <name evidence="5" type="ORF">OV287_02330</name>
</gene>
<feature type="compositionally biased region" description="Polar residues" evidence="1">
    <location>
        <begin position="358"/>
        <end position="367"/>
    </location>
</feature>
<feature type="region of interest" description="Disordered" evidence="1">
    <location>
        <begin position="358"/>
        <end position="393"/>
    </location>
</feature>
<feature type="region of interest" description="Disordered" evidence="1">
    <location>
        <begin position="170"/>
        <end position="219"/>
    </location>
</feature>
<keyword evidence="2" id="KW-0472">Membrane</keyword>
<organism evidence="5 6">
    <name type="scientific">Archangium lansingense</name>
    <dbReference type="NCBI Taxonomy" id="2995310"/>
    <lineage>
        <taxon>Bacteria</taxon>
        <taxon>Pseudomonadati</taxon>
        <taxon>Myxococcota</taxon>
        <taxon>Myxococcia</taxon>
        <taxon>Myxococcales</taxon>
        <taxon>Cystobacterineae</taxon>
        <taxon>Archangiaceae</taxon>
        <taxon>Archangium</taxon>
    </lineage>
</organism>
<feature type="transmembrane region" description="Helical" evidence="2">
    <location>
        <begin position="228"/>
        <end position="245"/>
    </location>
</feature>
<evidence type="ECO:0000256" key="2">
    <source>
        <dbReference type="SAM" id="Phobius"/>
    </source>
</evidence>
<feature type="chain" id="PRO_5046271336" evidence="3">
    <location>
        <begin position="21"/>
        <end position="393"/>
    </location>
</feature>
<feature type="compositionally biased region" description="Low complexity" evidence="1">
    <location>
        <begin position="170"/>
        <end position="196"/>
    </location>
</feature>
<proteinExistence type="predicted"/>